<name>A0A1M6STY7_9FLAO</name>
<gene>
    <name evidence="1" type="ORF">SAMN05443634_101121</name>
</gene>
<organism evidence="1 2">
    <name type="scientific">Chishuiella changwenlii</name>
    <dbReference type="NCBI Taxonomy" id="1434701"/>
    <lineage>
        <taxon>Bacteria</taxon>
        <taxon>Pseudomonadati</taxon>
        <taxon>Bacteroidota</taxon>
        <taxon>Flavobacteriia</taxon>
        <taxon>Flavobacteriales</taxon>
        <taxon>Weeksellaceae</taxon>
        <taxon>Chishuiella</taxon>
    </lineage>
</organism>
<sequence length="122" mass="14267">MAKIDYKIIGNTNFLIEPEYSFHISNFLKKFEDKFLLAENIIINFEESINPNLNKSEPNIIIVSDNEKNINVTYKSSRYFQPKNELSKPSSDIFFNGLENYMTNTVILEDNNRFNDIKSNSN</sequence>
<dbReference type="Proteomes" id="UP000184120">
    <property type="component" value="Unassembled WGS sequence"/>
</dbReference>
<proteinExistence type="predicted"/>
<dbReference type="EMBL" id="FRBH01000001">
    <property type="protein sequence ID" value="SHK48126.1"/>
    <property type="molecule type" value="Genomic_DNA"/>
</dbReference>
<evidence type="ECO:0000313" key="1">
    <source>
        <dbReference type="EMBL" id="SHK48126.1"/>
    </source>
</evidence>
<accession>A0A1M6STY7</accession>
<evidence type="ECO:0000313" key="2">
    <source>
        <dbReference type="Proteomes" id="UP000184120"/>
    </source>
</evidence>
<protein>
    <submittedName>
        <fullName evidence="1">Uncharacterized protein</fullName>
    </submittedName>
</protein>
<dbReference type="AlphaFoldDB" id="A0A1M6STY7"/>
<reference evidence="2" key="1">
    <citation type="submission" date="2016-11" db="EMBL/GenBank/DDBJ databases">
        <authorList>
            <person name="Varghese N."/>
            <person name="Submissions S."/>
        </authorList>
    </citation>
    <scope>NUCLEOTIDE SEQUENCE [LARGE SCALE GENOMIC DNA]</scope>
    <source>
        <strain evidence="2">DSM 27989</strain>
    </source>
</reference>
<dbReference type="RefSeq" id="WP_072928872.1">
    <property type="nucleotide sequence ID" value="NZ_FRBH01000001.1"/>
</dbReference>